<dbReference type="AlphaFoldDB" id="A0AAV6XTM5"/>
<evidence type="ECO:0000256" key="4">
    <source>
        <dbReference type="SAM" id="MobiDB-lite"/>
    </source>
</evidence>
<dbReference type="InterPro" id="IPR031107">
    <property type="entry name" value="Small_HSP"/>
</dbReference>
<sequence>MASLDMEKKRTGTAGKKRRPLLSDDPFISSGFGLGPTKTSSAGMDWKETSEAHIFKFDLPGLTKEDVKLQVHDDAVLHISGDKKEEEEDDHGEKSSNYKWHCKERVNSGNFCREFRLPENVLVDEIKASMNDGVLVVTVPKDKHKKRKHVKKHAVQITGEGEDSSGSAKGIGRFVCCKV</sequence>
<evidence type="ECO:0000313" key="6">
    <source>
        <dbReference type="EMBL" id="KAG8385944.1"/>
    </source>
</evidence>
<feature type="region of interest" description="Disordered" evidence="4">
    <location>
        <begin position="147"/>
        <end position="169"/>
    </location>
</feature>
<keyword evidence="7" id="KW-1185">Reference proteome</keyword>
<dbReference type="Pfam" id="PF00011">
    <property type="entry name" value="HSP20"/>
    <property type="match status" value="1"/>
</dbReference>
<dbReference type="Gene3D" id="2.60.40.790">
    <property type="match status" value="1"/>
</dbReference>
<name>A0AAV6XTM5_9LAMI</name>
<gene>
    <name evidence="6" type="ORF">BUALT_Bualt03G0097900</name>
</gene>
<dbReference type="InterPro" id="IPR008978">
    <property type="entry name" value="HSP20-like_chaperone"/>
</dbReference>
<evidence type="ECO:0000259" key="5">
    <source>
        <dbReference type="PROSITE" id="PS01031"/>
    </source>
</evidence>
<dbReference type="PANTHER" id="PTHR11527">
    <property type="entry name" value="HEAT-SHOCK PROTEIN 20 FAMILY MEMBER"/>
    <property type="match status" value="1"/>
</dbReference>
<dbReference type="SUPFAM" id="SSF49764">
    <property type="entry name" value="HSP20-like chaperones"/>
    <property type="match status" value="1"/>
</dbReference>
<evidence type="ECO:0000256" key="1">
    <source>
        <dbReference type="ARBA" id="ARBA00023016"/>
    </source>
</evidence>
<keyword evidence="1" id="KW-0346">Stress response</keyword>
<accession>A0AAV6XTM5</accession>
<feature type="compositionally biased region" description="Basic and acidic residues" evidence="4">
    <location>
        <begin position="1"/>
        <end position="10"/>
    </location>
</feature>
<dbReference type="Proteomes" id="UP000826271">
    <property type="component" value="Unassembled WGS sequence"/>
</dbReference>
<dbReference type="InterPro" id="IPR002068">
    <property type="entry name" value="A-crystallin/Hsp20_dom"/>
</dbReference>
<dbReference type="EMBL" id="WHWC01000003">
    <property type="protein sequence ID" value="KAG8385944.1"/>
    <property type="molecule type" value="Genomic_DNA"/>
</dbReference>
<evidence type="ECO:0000313" key="7">
    <source>
        <dbReference type="Proteomes" id="UP000826271"/>
    </source>
</evidence>
<evidence type="ECO:0000256" key="3">
    <source>
        <dbReference type="RuleBase" id="RU003616"/>
    </source>
</evidence>
<comment type="caution">
    <text evidence="6">The sequence shown here is derived from an EMBL/GenBank/DDBJ whole genome shotgun (WGS) entry which is preliminary data.</text>
</comment>
<comment type="similarity">
    <text evidence="2 3">Belongs to the small heat shock protein (HSP20) family.</text>
</comment>
<protein>
    <recommendedName>
        <fullName evidence="5">SHSP domain-containing protein</fullName>
    </recommendedName>
</protein>
<feature type="region of interest" description="Disordered" evidence="4">
    <location>
        <begin position="1"/>
        <end position="43"/>
    </location>
</feature>
<organism evidence="6 7">
    <name type="scientific">Buddleja alternifolia</name>
    <dbReference type="NCBI Taxonomy" id="168488"/>
    <lineage>
        <taxon>Eukaryota</taxon>
        <taxon>Viridiplantae</taxon>
        <taxon>Streptophyta</taxon>
        <taxon>Embryophyta</taxon>
        <taxon>Tracheophyta</taxon>
        <taxon>Spermatophyta</taxon>
        <taxon>Magnoliopsida</taxon>
        <taxon>eudicotyledons</taxon>
        <taxon>Gunneridae</taxon>
        <taxon>Pentapetalae</taxon>
        <taxon>asterids</taxon>
        <taxon>lamiids</taxon>
        <taxon>Lamiales</taxon>
        <taxon>Scrophulariaceae</taxon>
        <taxon>Buddlejeae</taxon>
        <taxon>Buddleja</taxon>
    </lineage>
</organism>
<dbReference type="PROSITE" id="PS01031">
    <property type="entry name" value="SHSP"/>
    <property type="match status" value="1"/>
</dbReference>
<reference evidence="6" key="1">
    <citation type="submission" date="2019-10" db="EMBL/GenBank/DDBJ databases">
        <authorList>
            <person name="Zhang R."/>
            <person name="Pan Y."/>
            <person name="Wang J."/>
            <person name="Ma R."/>
            <person name="Yu S."/>
        </authorList>
    </citation>
    <scope>NUCLEOTIDE SEQUENCE</scope>
    <source>
        <strain evidence="6">LA-IB0</strain>
        <tissue evidence="6">Leaf</tissue>
    </source>
</reference>
<evidence type="ECO:0000256" key="2">
    <source>
        <dbReference type="PROSITE-ProRule" id="PRU00285"/>
    </source>
</evidence>
<feature type="domain" description="SHSP" evidence="5">
    <location>
        <begin position="35"/>
        <end position="158"/>
    </location>
</feature>
<proteinExistence type="inferred from homology"/>